<keyword evidence="1" id="KW-1133">Transmembrane helix</keyword>
<evidence type="ECO:0000313" key="3">
    <source>
        <dbReference type="Proteomes" id="UP000475862"/>
    </source>
</evidence>
<keyword evidence="1" id="KW-0812">Transmembrane</keyword>
<feature type="transmembrane region" description="Helical" evidence="1">
    <location>
        <begin position="43"/>
        <end position="63"/>
    </location>
</feature>
<dbReference type="Proteomes" id="UP000475862">
    <property type="component" value="Unassembled WGS sequence"/>
</dbReference>
<feature type="transmembrane region" description="Helical" evidence="1">
    <location>
        <begin position="264"/>
        <end position="287"/>
    </location>
</feature>
<evidence type="ECO:0000256" key="1">
    <source>
        <dbReference type="SAM" id="Phobius"/>
    </source>
</evidence>
<keyword evidence="1" id="KW-0472">Membrane</keyword>
<feature type="transmembrane region" description="Helical" evidence="1">
    <location>
        <begin position="238"/>
        <end position="257"/>
    </location>
</feature>
<name>A0A6G0U1Z3_APHGL</name>
<evidence type="ECO:0000313" key="2">
    <source>
        <dbReference type="EMBL" id="KAE9543115.1"/>
    </source>
</evidence>
<sequence length="346" mass="40680">MLQMFNLFMQRINNIVGVSKSRILIFCFSAFNFSNSDSMDFILSFETFKLFESSLIVVSLSYYERVLSHSLKFQYLILIWYIILFVLIADFLLQWLLTKIFKKYHNFLLIVVIPYPFHYTVHLLLLLILLDVILLCTFSMKFFLEIFKLSISLIFFNTNSLHSDTRSFCFGNNSFLIFSLFSEGLFVSKQLRLRFPVYIISEFLEDNFNNLYSTKVCSNSPNVSFIKEDNNTFFEFKILLFSIRLLISLFLISISCFKLFILHLITFSSFCIFCNLCTYTSLSFSYVSICLENNCICFSNFNIVFQFVNYICLAIKCLLSFFTISFFLIGANSKSLFIVQCFLHCI</sequence>
<feature type="transmembrane region" description="Helical" evidence="1">
    <location>
        <begin position="307"/>
        <end position="329"/>
    </location>
</feature>
<gene>
    <name evidence="2" type="ORF">AGLY_003026</name>
</gene>
<dbReference type="AlphaFoldDB" id="A0A6G0U1Z3"/>
<comment type="caution">
    <text evidence="2">The sequence shown here is derived from an EMBL/GenBank/DDBJ whole genome shotgun (WGS) entry which is preliminary data.</text>
</comment>
<accession>A0A6G0U1Z3</accession>
<feature type="transmembrane region" description="Helical" evidence="1">
    <location>
        <begin position="117"/>
        <end position="144"/>
    </location>
</feature>
<protein>
    <submittedName>
        <fullName evidence="2">Uncharacterized protein</fullName>
    </submittedName>
</protein>
<keyword evidence="3" id="KW-1185">Reference proteome</keyword>
<dbReference type="EMBL" id="VYZN01000009">
    <property type="protein sequence ID" value="KAE9543115.1"/>
    <property type="molecule type" value="Genomic_DNA"/>
</dbReference>
<reference evidence="2 3" key="1">
    <citation type="submission" date="2019-08" db="EMBL/GenBank/DDBJ databases">
        <title>The genome of the soybean aphid Biotype 1, its phylome, world population structure and adaptation to the North American continent.</title>
        <authorList>
            <person name="Giordano R."/>
            <person name="Donthu R.K."/>
            <person name="Hernandez A.G."/>
            <person name="Wright C.L."/>
            <person name="Zimin A.V."/>
        </authorList>
    </citation>
    <scope>NUCLEOTIDE SEQUENCE [LARGE SCALE GENOMIC DNA]</scope>
    <source>
        <tissue evidence="2">Whole aphids</tissue>
    </source>
</reference>
<proteinExistence type="predicted"/>
<organism evidence="2 3">
    <name type="scientific">Aphis glycines</name>
    <name type="common">Soybean aphid</name>
    <dbReference type="NCBI Taxonomy" id="307491"/>
    <lineage>
        <taxon>Eukaryota</taxon>
        <taxon>Metazoa</taxon>
        <taxon>Ecdysozoa</taxon>
        <taxon>Arthropoda</taxon>
        <taxon>Hexapoda</taxon>
        <taxon>Insecta</taxon>
        <taxon>Pterygota</taxon>
        <taxon>Neoptera</taxon>
        <taxon>Paraneoptera</taxon>
        <taxon>Hemiptera</taxon>
        <taxon>Sternorrhyncha</taxon>
        <taxon>Aphidomorpha</taxon>
        <taxon>Aphidoidea</taxon>
        <taxon>Aphididae</taxon>
        <taxon>Aphidini</taxon>
        <taxon>Aphis</taxon>
        <taxon>Aphis</taxon>
    </lineage>
</organism>
<feature type="transmembrane region" description="Helical" evidence="1">
    <location>
        <begin position="75"/>
        <end position="97"/>
    </location>
</feature>